<organism evidence="2 3">
    <name type="scientific">Naematelia encephala</name>
    <dbReference type="NCBI Taxonomy" id="71784"/>
    <lineage>
        <taxon>Eukaryota</taxon>
        <taxon>Fungi</taxon>
        <taxon>Dikarya</taxon>
        <taxon>Basidiomycota</taxon>
        <taxon>Agaricomycotina</taxon>
        <taxon>Tremellomycetes</taxon>
        <taxon>Tremellales</taxon>
        <taxon>Naemateliaceae</taxon>
        <taxon>Naematelia</taxon>
    </lineage>
</organism>
<dbReference type="AlphaFoldDB" id="A0A1Y2BIR2"/>
<feature type="compositionally biased region" description="Polar residues" evidence="1">
    <location>
        <begin position="106"/>
        <end position="118"/>
    </location>
</feature>
<evidence type="ECO:0000313" key="3">
    <source>
        <dbReference type="Proteomes" id="UP000193986"/>
    </source>
</evidence>
<name>A0A1Y2BIR2_9TREE</name>
<proteinExistence type="predicted"/>
<sequence>MSQGIENPFVPPVPPLPSLYTPSGQVNSIPRQPPSVPRRVPSVPRVPTSYSFDDIYGGYSAPSRPGTTHTTHRRASEIMTPSTSSLLPWRSNDTPAPPVPPINHHAFTTNGYQGTSQHRQPRIPTPKAGGKRRSPPAPQEEIRGPIVPMAQTPGMGLSEHGWTGVIPNFR</sequence>
<accession>A0A1Y2BIR2</accession>
<gene>
    <name evidence="2" type="ORF">BCR39DRAFT_513956</name>
</gene>
<protein>
    <submittedName>
        <fullName evidence="2">Uncharacterized protein</fullName>
    </submittedName>
</protein>
<evidence type="ECO:0000313" key="2">
    <source>
        <dbReference type="EMBL" id="ORY34674.1"/>
    </source>
</evidence>
<comment type="caution">
    <text evidence="2">The sequence shown here is derived from an EMBL/GenBank/DDBJ whole genome shotgun (WGS) entry which is preliminary data.</text>
</comment>
<dbReference type="EMBL" id="MCFC01000002">
    <property type="protein sequence ID" value="ORY34674.1"/>
    <property type="molecule type" value="Genomic_DNA"/>
</dbReference>
<dbReference type="Proteomes" id="UP000193986">
    <property type="component" value="Unassembled WGS sequence"/>
</dbReference>
<reference evidence="2 3" key="1">
    <citation type="submission" date="2016-07" db="EMBL/GenBank/DDBJ databases">
        <title>Pervasive Adenine N6-methylation of Active Genes in Fungi.</title>
        <authorList>
            <consortium name="DOE Joint Genome Institute"/>
            <person name="Mondo S.J."/>
            <person name="Dannebaum R.O."/>
            <person name="Kuo R.C."/>
            <person name="Labutti K."/>
            <person name="Haridas S."/>
            <person name="Kuo A."/>
            <person name="Salamov A."/>
            <person name="Ahrendt S.R."/>
            <person name="Lipzen A."/>
            <person name="Sullivan W."/>
            <person name="Andreopoulos W.B."/>
            <person name="Clum A."/>
            <person name="Lindquist E."/>
            <person name="Daum C."/>
            <person name="Ramamoorthy G.K."/>
            <person name="Gryganskyi A."/>
            <person name="Culley D."/>
            <person name="Magnuson J.K."/>
            <person name="James T.Y."/>
            <person name="O'Malley M.A."/>
            <person name="Stajich J.E."/>
            <person name="Spatafora J.W."/>
            <person name="Visel A."/>
            <person name="Grigoriev I.V."/>
        </authorList>
    </citation>
    <scope>NUCLEOTIDE SEQUENCE [LARGE SCALE GENOMIC DNA]</scope>
    <source>
        <strain evidence="2 3">68-887.2</strain>
    </source>
</reference>
<feature type="compositionally biased region" description="Low complexity" evidence="1">
    <location>
        <begin position="37"/>
        <end position="47"/>
    </location>
</feature>
<feature type="region of interest" description="Disordered" evidence="1">
    <location>
        <begin position="1"/>
        <end position="170"/>
    </location>
</feature>
<dbReference type="InParanoid" id="A0A1Y2BIR2"/>
<feature type="compositionally biased region" description="Polar residues" evidence="1">
    <location>
        <begin position="79"/>
        <end position="94"/>
    </location>
</feature>
<keyword evidence="3" id="KW-1185">Reference proteome</keyword>
<evidence type="ECO:0000256" key="1">
    <source>
        <dbReference type="SAM" id="MobiDB-lite"/>
    </source>
</evidence>